<feature type="transmembrane region" description="Helical" evidence="7">
    <location>
        <begin position="270"/>
        <end position="291"/>
    </location>
</feature>
<comment type="subcellular location">
    <subcellularLocation>
        <location evidence="1">Cell membrane</location>
        <topology evidence="1">Multi-pass membrane protein</topology>
    </subcellularLocation>
</comment>
<proteinExistence type="predicted"/>
<gene>
    <name evidence="10" type="ORF">GFH30_12345</name>
    <name evidence="9" type="ORF">GHJ48_07880</name>
</gene>
<feature type="transmembrane region" description="Helical" evidence="7">
    <location>
        <begin position="360"/>
        <end position="379"/>
    </location>
</feature>
<feature type="domain" description="Major facilitator superfamily (MFS) profile" evidence="8">
    <location>
        <begin position="17"/>
        <end position="462"/>
    </location>
</feature>
<feature type="transmembrane region" description="Helical" evidence="7">
    <location>
        <begin position="82"/>
        <end position="102"/>
    </location>
</feature>
<keyword evidence="3" id="KW-1003">Cell membrane</keyword>
<keyword evidence="11" id="KW-1185">Reference proteome</keyword>
<feature type="transmembrane region" description="Helical" evidence="7">
    <location>
        <begin position="168"/>
        <end position="188"/>
    </location>
</feature>
<feature type="transmembrane region" description="Helical" evidence="7">
    <location>
        <begin position="16"/>
        <end position="35"/>
    </location>
</feature>
<evidence type="ECO:0000313" key="10">
    <source>
        <dbReference type="EMBL" id="QGA12106.1"/>
    </source>
</evidence>
<dbReference type="PANTHER" id="PTHR42718">
    <property type="entry name" value="MAJOR FACILITATOR SUPERFAMILY MULTIDRUG TRANSPORTER MFSC"/>
    <property type="match status" value="1"/>
</dbReference>
<protein>
    <submittedName>
        <fullName evidence="9">DHA2 family efflux MFS transporter permease subunit</fullName>
    </submittedName>
</protein>
<evidence type="ECO:0000313" key="9">
    <source>
        <dbReference type="EMBL" id="MQW92309.1"/>
    </source>
</evidence>
<dbReference type="PROSITE" id="PS50850">
    <property type="entry name" value="MFS"/>
    <property type="match status" value="1"/>
</dbReference>
<evidence type="ECO:0000256" key="1">
    <source>
        <dbReference type="ARBA" id="ARBA00004651"/>
    </source>
</evidence>
<reference evidence="11 12" key="1">
    <citation type="submission" date="2019-10" db="EMBL/GenBank/DDBJ databases">
        <authorList>
            <person name="Dong K."/>
        </authorList>
    </citation>
    <scope>NUCLEOTIDE SEQUENCE [LARGE SCALE GENOMIC DNA]</scope>
    <source>
        <strain evidence="10">Dk386</strain>
        <strain evidence="11">dk386</strain>
        <strain evidence="9">Dk771</strain>
        <strain evidence="12">dk771</strain>
    </source>
</reference>
<dbReference type="Proteomes" id="UP000327478">
    <property type="component" value="Chromosome"/>
</dbReference>
<evidence type="ECO:0000256" key="3">
    <source>
        <dbReference type="ARBA" id="ARBA00022475"/>
    </source>
</evidence>
<dbReference type="AlphaFoldDB" id="A0A5Q0P5L6"/>
<evidence type="ECO:0000313" key="11">
    <source>
        <dbReference type="Proteomes" id="UP000327478"/>
    </source>
</evidence>
<keyword evidence="6 7" id="KW-0472">Membrane</keyword>
<dbReference type="NCBIfam" id="TIGR00711">
    <property type="entry name" value="efflux_EmrB"/>
    <property type="match status" value="1"/>
</dbReference>
<name>A0A5Q0P5L6_9GAMM</name>
<feature type="transmembrane region" description="Helical" evidence="7">
    <location>
        <begin position="55"/>
        <end position="75"/>
    </location>
</feature>
<dbReference type="RefSeq" id="WP_153373022.1">
    <property type="nucleotide sequence ID" value="NZ_CP045650.1"/>
</dbReference>
<accession>A0A5Q0P5L6</accession>
<evidence type="ECO:0000256" key="4">
    <source>
        <dbReference type="ARBA" id="ARBA00022692"/>
    </source>
</evidence>
<keyword evidence="2" id="KW-0813">Transport</keyword>
<dbReference type="InterPro" id="IPR036259">
    <property type="entry name" value="MFS_trans_sf"/>
</dbReference>
<dbReference type="GO" id="GO:0022857">
    <property type="term" value="F:transmembrane transporter activity"/>
    <property type="evidence" value="ECO:0007669"/>
    <property type="project" value="InterPro"/>
</dbReference>
<dbReference type="InterPro" id="IPR020846">
    <property type="entry name" value="MFS_dom"/>
</dbReference>
<dbReference type="SUPFAM" id="SSF103473">
    <property type="entry name" value="MFS general substrate transporter"/>
    <property type="match status" value="1"/>
</dbReference>
<dbReference type="EMBL" id="CP045650">
    <property type="protein sequence ID" value="QGA12106.1"/>
    <property type="molecule type" value="Genomic_DNA"/>
</dbReference>
<evidence type="ECO:0000256" key="2">
    <source>
        <dbReference type="ARBA" id="ARBA00022448"/>
    </source>
</evidence>
<dbReference type="Gene3D" id="1.20.1720.10">
    <property type="entry name" value="Multidrug resistance protein D"/>
    <property type="match status" value="1"/>
</dbReference>
<feature type="transmembrane region" description="Helical" evidence="7">
    <location>
        <begin position="336"/>
        <end position="354"/>
    </location>
</feature>
<dbReference type="InterPro" id="IPR004638">
    <property type="entry name" value="EmrB-like"/>
</dbReference>
<dbReference type="NCBIfam" id="NF007799">
    <property type="entry name" value="PRK10504.1"/>
    <property type="match status" value="1"/>
</dbReference>
<sequence>MNATPSHQALTPEFRLLVLLVSIGFFMQGLDSTIINTALPAIALNLGEDPLRMHSVVVAYVLSVAACIPLSGWLADRYGVRNIYFAAIIIFALASLGCAFSHNLNELLIYRVLQGFGGALLLPVGRLALLKIIPRTQFLAAMSLMSLAGLMGPLIGPTLGGWMAEYLSWQWVFFINIPIGILGALLTFKAMPNVTEPEVAAFDFGGFILLIFAMVSLCLGIENFASPQYPIWWSLGLIFVGIISSFIYAYHAHTHQNALFRSRLFNNKIFTLGILGNFFARLGGNAMPFLLPLMLQVAFGFEPFITGLLMIPTVLGSLASKPIIRPIIQYFGYRRVLVVNTLLVGICIASFALTTAETPIWLRAIHFFVFGILNSLQFVSMNTLTLKDLTQQDASSGNSFLSMIMMLSMSIGVALAGTLVNMFSAYFGADQLDLAFHTALMCLGCINVIAAYIFWNIPKNVSV</sequence>
<feature type="transmembrane region" description="Helical" evidence="7">
    <location>
        <begin position="108"/>
        <end position="129"/>
    </location>
</feature>
<evidence type="ECO:0000313" key="12">
    <source>
        <dbReference type="Proteomes" id="UP000480556"/>
    </source>
</evidence>
<feature type="transmembrane region" description="Helical" evidence="7">
    <location>
        <begin position="434"/>
        <end position="455"/>
    </location>
</feature>
<dbReference type="EMBL" id="WITK01000012">
    <property type="protein sequence ID" value="MQW92309.1"/>
    <property type="molecule type" value="Genomic_DNA"/>
</dbReference>
<evidence type="ECO:0000256" key="5">
    <source>
        <dbReference type="ARBA" id="ARBA00022989"/>
    </source>
</evidence>
<dbReference type="CDD" id="cd17503">
    <property type="entry name" value="MFS_LmrB_MDR_like"/>
    <property type="match status" value="1"/>
</dbReference>
<evidence type="ECO:0000259" key="8">
    <source>
        <dbReference type="PROSITE" id="PS50850"/>
    </source>
</evidence>
<feature type="transmembrane region" description="Helical" evidence="7">
    <location>
        <begin position="400"/>
        <end position="428"/>
    </location>
</feature>
<feature type="transmembrane region" description="Helical" evidence="7">
    <location>
        <begin position="231"/>
        <end position="250"/>
    </location>
</feature>
<keyword evidence="5 7" id="KW-1133">Transmembrane helix</keyword>
<dbReference type="Proteomes" id="UP000480556">
    <property type="component" value="Unassembled WGS sequence"/>
</dbReference>
<dbReference type="InterPro" id="IPR011701">
    <property type="entry name" value="MFS"/>
</dbReference>
<dbReference type="Pfam" id="PF07690">
    <property type="entry name" value="MFS_1"/>
    <property type="match status" value="2"/>
</dbReference>
<feature type="transmembrane region" description="Helical" evidence="7">
    <location>
        <begin position="303"/>
        <end position="324"/>
    </location>
</feature>
<evidence type="ECO:0000256" key="7">
    <source>
        <dbReference type="SAM" id="Phobius"/>
    </source>
</evidence>
<dbReference type="Gene3D" id="1.20.1250.20">
    <property type="entry name" value="MFS general substrate transporter like domains"/>
    <property type="match status" value="1"/>
</dbReference>
<feature type="transmembrane region" description="Helical" evidence="7">
    <location>
        <begin position="200"/>
        <end position="225"/>
    </location>
</feature>
<dbReference type="PRINTS" id="PR01036">
    <property type="entry name" value="TCRTETB"/>
</dbReference>
<organism evidence="9 12">
    <name type="scientific">Acinetobacter wanghuae</name>
    <dbReference type="NCBI Taxonomy" id="2662362"/>
    <lineage>
        <taxon>Bacteria</taxon>
        <taxon>Pseudomonadati</taxon>
        <taxon>Pseudomonadota</taxon>
        <taxon>Gammaproteobacteria</taxon>
        <taxon>Moraxellales</taxon>
        <taxon>Moraxellaceae</taxon>
        <taxon>Acinetobacter</taxon>
    </lineage>
</organism>
<feature type="transmembrane region" description="Helical" evidence="7">
    <location>
        <begin position="138"/>
        <end position="156"/>
    </location>
</feature>
<evidence type="ECO:0000256" key="6">
    <source>
        <dbReference type="ARBA" id="ARBA00023136"/>
    </source>
</evidence>
<dbReference type="GO" id="GO:0005886">
    <property type="term" value="C:plasma membrane"/>
    <property type="evidence" value="ECO:0007669"/>
    <property type="project" value="UniProtKB-SubCell"/>
</dbReference>
<dbReference type="PANTHER" id="PTHR42718:SF46">
    <property type="entry name" value="BLR6921 PROTEIN"/>
    <property type="match status" value="1"/>
</dbReference>
<keyword evidence="4 7" id="KW-0812">Transmembrane</keyword>